<organism evidence="1 2">
    <name type="scientific">Eumeta variegata</name>
    <name type="common">Bagworm moth</name>
    <name type="synonym">Eumeta japonica</name>
    <dbReference type="NCBI Taxonomy" id="151549"/>
    <lineage>
        <taxon>Eukaryota</taxon>
        <taxon>Metazoa</taxon>
        <taxon>Ecdysozoa</taxon>
        <taxon>Arthropoda</taxon>
        <taxon>Hexapoda</taxon>
        <taxon>Insecta</taxon>
        <taxon>Pterygota</taxon>
        <taxon>Neoptera</taxon>
        <taxon>Endopterygota</taxon>
        <taxon>Lepidoptera</taxon>
        <taxon>Glossata</taxon>
        <taxon>Ditrysia</taxon>
        <taxon>Tineoidea</taxon>
        <taxon>Psychidae</taxon>
        <taxon>Oiketicinae</taxon>
        <taxon>Eumeta</taxon>
    </lineage>
</organism>
<dbReference type="EMBL" id="BGZK01000175">
    <property type="protein sequence ID" value="GBP26035.1"/>
    <property type="molecule type" value="Genomic_DNA"/>
</dbReference>
<gene>
    <name evidence="1" type="ORF">EVAR_20049_1</name>
</gene>
<keyword evidence="2" id="KW-1185">Reference proteome</keyword>
<dbReference type="Proteomes" id="UP000299102">
    <property type="component" value="Unassembled WGS sequence"/>
</dbReference>
<accession>A0A4C1UHY6</accession>
<dbReference type="AlphaFoldDB" id="A0A4C1UHY6"/>
<reference evidence="1 2" key="1">
    <citation type="journal article" date="2019" name="Commun. Biol.">
        <title>The bagworm genome reveals a unique fibroin gene that provides high tensile strength.</title>
        <authorList>
            <person name="Kono N."/>
            <person name="Nakamura H."/>
            <person name="Ohtoshi R."/>
            <person name="Tomita M."/>
            <person name="Numata K."/>
            <person name="Arakawa K."/>
        </authorList>
    </citation>
    <scope>NUCLEOTIDE SEQUENCE [LARGE SCALE GENOMIC DNA]</scope>
</reference>
<sequence length="113" mass="13020">MTGHTPKAGRVTVTRRAGRAARNNEHIERLHRGLPILVFYVLMAYERNVMQSFGADGRAYEIRLHVVIPTRAALCLLFIIHDDVTRVKVLTQRAPDRVDRLWPLLDFRFDTAV</sequence>
<evidence type="ECO:0000313" key="1">
    <source>
        <dbReference type="EMBL" id="GBP26035.1"/>
    </source>
</evidence>
<comment type="caution">
    <text evidence="1">The sequence shown here is derived from an EMBL/GenBank/DDBJ whole genome shotgun (WGS) entry which is preliminary data.</text>
</comment>
<protein>
    <submittedName>
        <fullName evidence="1">Uncharacterized protein</fullName>
    </submittedName>
</protein>
<name>A0A4C1UHY6_EUMVA</name>
<proteinExistence type="predicted"/>
<evidence type="ECO:0000313" key="2">
    <source>
        <dbReference type="Proteomes" id="UP000299102"/>
    </source>
</evidence>